<evidence type="ECO:0000313" key="8">
    <source>
        <dbReference type="EMBL" id="KAH7237257.1"/>
    </source>
</evidence>
<comment type="similarity">
    <text evidence="1 5">Belongs to the GST superfamily.</text>
</comment>
<dbReference type="Proteomes" id="UP000736672">
    <property type="component" value="Unassembled WGS sequence"/>
</dbReference>
<dbReference type="InterPro" id="IPR036282">
    <property type="entry name" value="Glutathione-S-Trfase_C_sf"/>
</dbReference>
<keyword evidence="3" id="KW-0808">Transferase</keyword>
<dbReference type="InterPro" id="IPR004046">
    <property type="entry name" value="GST_C"/>
</dbReference>
<feature type="domain" description="GST N-terminal" evidence="6">
    <location>
        <begin position="1"/>
        <end position="82"/>
    </location>
</feature>
<dbReference type="EMBL" id="JAGTJS010000023">
    <property type="protein sequence ID" value="KAH7237257.1"/>
    <property type="molecule type" value="Genomic_DNA"/>
</dbReference>
<dbReference type="SUPFAM" id="SSF52833">
    <property type="entry name" value="Thioredoxin-like"/>
    <property type="match status" value="1"/>
</dbReference>
<dbReference type="GO" id="GO:0006749">
    <property type="term" value="P:glutathione metabolic process"/>
    <property type="evidence" value="ECO:0007669"/>
    <property type="project" value="TreeGrafter"/>
</dbReference>
<dbReference type="SFLD" id="SFLDG00358">
    <property type="entry name" value="Main_(cytGST)"/>
    <property type="match status" value="1"/>
</dbReference>
<evidence type="ECO:0000256" key="2">
    <source>
        <dbReference type="ARBA" id="ARBA00012452"/>
    </source>
</evidence>
<proteinExistence type="inferred from homology"/>
<evidence type="ECO:0000256" key="4">
    <source>
        <dbReference type="ARBA" id="ARBA00047960"/>
    </source>
</evidence>
<dbReference type="Pfam" id="PF02798">
    <property type="entry name" value="GST_N"/>
    <property type="match status" value="1"/>
</dbReference>
<name>A0A9P9GEX0_FUSSL</name>
<dbReference type="Gene3D" id="3.40.30.10">
    <property type="entry name" value="Glutaredoxin"/>
    <property type="match status" value="1"/>
</dbReference>
<organism evidence="8 9">
    <name type="scientific">Fusarium solani</name>
    <name type="common">Filamentous fungus</name>
    <dbReference type="NCBI Taxonomy" id="169388"/>
    <lineage>
        <taxon>Eukaryota</taxon>
        <taxon>Fungi</taxon>
        <taxon>Dikarya</taxon>
        <taxon>Ascomycota</taxon>
        <taxon>Pezizomycotina</taxon>
        <taxon>Sordariomycetes</taxon>
        <taxon>Hypocreomycetidae</taxon>
        <taxon>Hypocreales</taxon>
        <taxon>Nectriaceae</taxon>
        <taxon>Fusarium</taxon>
        <taxon>Fusarium solani species complex</taxon>
    </lineage>
</organism>
<dbReference type="InterPro" id="IPR010987">
    <property type="entry name" value="Glutathione-S-Trfase_C-like"/>
</dbReference>
<protein>
    <recommendedName>
        <fullName evidence="2">glutathione transferase</fullName>
        <ecNumber evidence="2">2.5.1.18</ecNumber>
    </recommendedName>
</protein>
<evidence type="ECO:0000259" key="7">
    <source>
        <dbReference type="PROSITE" id="PS50405"/>
    </source>
</evidence>
<evidence type="ECO:0000256" key="3">
    <source>
        <dbReference type="ARBA" id="ARBA00022679"/>
    </source>
</evidence>
<feature type="domain" description="GST C-terminal" evidence="7">
    <location>
        <begin position="91"/>
        <end position="212"/>
    </location>
</feature>
<evidence type="ECO:0000259" key="6">
    <source>
        <dbReference type="PROSITE" id="PS50404"/>
    </source>
</evidence>
<dbReference type="InterPro" id="IPR004045">
    <property type="entry name" value="Glutathione_S-Trfase_N"/>
</dbReference>
<dbReference type="Gene3D" id="1.20.1050.10">
    <property type="match status" value="1"/>
</dbReference>
<dbReference type="PROSITE" id="PS50404">
    <property type="entry name" value="GST_NTER"/>
    <property type="match status" value="1"/>
</dbReference>
<dbReference type="PROSITE" id="PS50405">
    <property type="entry name" value="GST_CTER"/>
    <property type="match status" value="1"/>
</dbReference>
<dbReference type="SFLD" id="SFLDG01154">
    <property type="entry name" value="Main.5:_Phi-like"/>
    <property type="match status" value="1"/>
</dbReference>
<dbReference type="GO" id="GO:0043295">
    <property type="term" value="F:glutathione binding"/>
    <property type="evidence" value="ECO:0007669"/>
    <property type="project" value="TreeGrafter"/>
</dbReference>
<dbReference type="SUPFAM" id="SSF47616">
    <property type="entry name" value="GST C-terminal domain-like"/>
    <property type="match status" value="1"/>
</dbReference>
<gene>
    <name evidence="8" type="ORF">B0J15DRAFT_570086</name>
</gene>
<dbReference type="EC" id="2.5.1.18" evidence="2"/>
<keyword evidence="9" id="KW-1185">Reference proteome</keyword>
<accession>A0A9P9GEX0</accession>
<evidence type="ECO:0000256" key="1">
    <source>
        <dbReference type="ARBA" id="ARBA00007409"/>
    </source>
</evidence>
<sequence>MTLKLYGHPASLCTRRVLLVLAEKGIEYEFVNVDFMAGEQKRAPYEERMPFGQIPGLEDGSLHLYESRAIGRYLASQYRGHGIDLLPAADDAQGWAIFEQFASVEYSQFFDAALQVLWLKLFNPAFGIPSDEVATKAGVEKLHAKLDVLDKILSKQSYLGGPGFTIVDIFYMPAVNALHQAGEGQAFERRKNLGAWWNKVSNRESWKKVNKN</sequence>
<dbReference type="InterPro" id="IPR040079">
    <property type="entry name" value="Glutathione_S-Trfase"/>
</dbReference>
<dbReference type="PANTHER" id="PTHR43900:SF3">
    <property type="entry name" value="GLUTATHIONE S-TRANSFERASE RHO"/>
    <property type="match status" value="1"/>
</dbReference>
<evidence type="ECO:0000256" key="5">
    <source>
        <dbReference type="RuleBase" id="RU003494"/>
    </source>
</evidence>
<comment type="catalytic activity">
    <reaction evidence="4">
        <text>RX + glutathione = an S-substituted glutathione + a halide anion + H(+)</text>
        <dbReference type="Rhea" id="RHEA:16437"/>
        <dbReference type="ChEBI" id="CHEBI:15378"/>
        <dbReference type="ChEBI" id="CHEBI:16042"/>
        <dbReference type="ChEBI" id="CHEBI:17792"/>
        <dbReference type="ChEBI" id="CHEBI:57925"/>
        <dbReference type="ChEBI" id="CHEBI:90779"/>
        <dbReference type="EC" id="2.5.1.18"/>
    </reaction>
</comment>
<dbReference type="OrthoDB" id="249703at2759"/>
<reference evidence="8" key="1">
    <citation type="journal article" date="2021" name="Nat. Commun.">
        <title>Genetic determinants of endophytism in the Arabidopsis root mycobiome.</title>
        <authorList>
            <person name="Mesny F."/>
            <person name="Miyauchi S."/>
            <person name="Thiergart T."/>
            <person name="Pickel B."/>
            <person name="Atanasova L."/>
            <person name="Karlsson M."/>
            <person name="Huettel B."/>
            <person name="Barry K.W."/>
            <person name="Haridas S."/>
            <person name="Chen C."/>
            <person name="Bauer D."/>
            <person name="Andreopoulos W."/>
            <person name="Pangilinan J."/>
            <person name="LaButti K."/>
            <person name="Riley R."/>
            <person name="Lipzen A."/>
            <person name="Clum A."/>
            <person name="Drula E."/>
            <person name="Henrissat B."/>
            <person name="Kohler A."/>
            <person name="Grigoriev I.V."/>
            <person name="Martin F.M."/>
            <person name="Hacquard S."/>
        </authorList>
    </citation>
    <scope>NUCLEOTIDE SEQUENCE</scope>
    <source>
        <strain evidence="8">FSSC 5 MPI-SDFR-AT-0091</strain>
    </source>
</reference>
<dbReference type="CDD" id="cd03053">
    <property type="entry name" value="GST_N_Phi"/>
    <property type="match status" value="1"/>
</dbReference>
<dbReference type="FunFam" id="3.40.30.10:FF:000016">
    <property type="entry name" value="Glutathione S-transferase F2"/>
    <property type="match status" value="1"/>
</dbReference>
<dbReference type="PANTHER" id="PTHR43900">
    <property type="entry name" value="GLUTATHIONE S-TRANSFERASE RHO"/>
    <property type="match status" value="1"/>
</dbReference>
<dbReference type="InterPro" id="IPR036249">
    <property type="entry name" value="Thioredoxin-like_sf"/>
</dbReference>
<comment type="caution">
    <text evidence="8">The sequence shown here is derived from an EMBL/GenBank/DDBJ whole genome shotgun (WGS) entry which is preliminary data.</text>
</comment>
<dbReference type="AlphaFoldDB" id="A0A9P9GEX0"/>
<dbReference type="SFLD" id="SFLDS00019">
    <property type="entry name" value="Glutathione_Transferase_(cytos"/>
    <property type="match status" value="1"/>
</dbReference>
<dbReference type="Pfam" id="PF00043">
    <property type="entry name" value="GST_C"/>
    <property type="match status" value="1"/>
</dbReference>
<evidence type="ECO:0000313" key="9">
    <source>
        <dbReference type="Proteomes" id="UP000736672"/>
    </source>
</evidence>
<dbReference type="GO" id="GO:0005737">
    <property type="term" value="C:cytoplasm"/>
    <property type="evidence" value="ECO:0007669"/>
    <property type="project" value="TreeGrafter"/>
</dbReference>
<dbReference type="GO" id="GO:0004364">
    <property type="term" value="F:glutathione transferase activity"/>
    <property type="evidence" value="ECO:0007669"/>
    <property type="project" value="UniProtKB-EC"/>
</dbReference>